<comment type="caution">
    <text evidence="2">The sequence shown here is derived from an EMBL/GenBank/DDBJ whole genome shotgun (WGS) entry which is preliminary data.</text>
</comment>
<evidence type="ECO:0000313" key="3">
    <source>
        <dbReference type="Proteomes" id="UP001066276"/>
    </source>
</evidence>
<protein>
    <submittedName>
        <fullName evidence="2">Uncharacterized protein</fullName>
    </submittedName>
</protein>
<dbReference type="AlphaFoldDB" id="A0AAV7UE34"/>
<feature type="region of interest" description="Disordered" evidence="1">
    <location>
        <begin position="61"/>
        <end position="116"/>
    </location>
</feature>
<gene>
    <name evidence="2" type="ORF">NDU88_003726</name>
</gene>
<reference evidence="2" key="1">
    <citation type="journal article" date="2022" name="bioRxiv">
        <title>Sequencing and chromosome-scale assembly of the giantPleurodeles waltlgenome.</title>
        <authorList>
            <person name="Brown T."/>
            <person name="Elewa A."/>
            <person name="Iarovenko S."/>
            <person name="Subramanian E."/>
            <person name="Araus A.J."/>
            <person name="Petzold A."/>
            <person name="Susuki M."/>
            <person name="Suzuki K.-i.T."/>
            <person name="Hayashi T."/>
            <person name="Toyoda A."/>
            <person name="Oliveira C."/>
            <person name="Osipova E."/>
            <person name="Leigh N.D."/>
            <person name="Simon A."/>
            <person name="Yun M.H."/>
        </authorList>
    </citation>
    <scope>NUCLEOTIDE SEQUENCE</scope>
    <source>
        <strain evidence="2">20211129_DDA</strain>
        <tissue evidence="2">Liver</tissue>
    </source>
</reference>
<organism evidence="2 3">
    <name type="scientific">Pleurodeles waltl</name>
    <name type="common">Iberian ribbed newt</name>
    <dbReference type="NCBI Taxonomy" id="8319"/>
    <lineage>
        <taxon>Eukaryota</taxon>
        <taxon>Metazoa</taxon>
        <taxon>Chordata</taxon>
        <taxon>Craniata</taxon>
        <taxon>Vertebrata</taxon>
        <taxon>Euteleostomi</taxon>
        <taxon>Amphibia</taxon>
        <taxon>Batrachia</taxon>
        <taxon>Caudata</taxon>
        <taxon>Salamandroidea</taxon>
        <taxon>Salamandridae</taxon>
        <taxon>Pleurodelinae</taxon>
        <taxon>Pleurodeles</taxon>
    </lineage>
</organism>
<proteinExistence type="predicted"/>
<keyword evidence="3" id="KW-1185">Reference proteome</keyword>
<dbReference type="EMBL" id="JANPWB010000005">
    <property type="protein sequence ID" value="KAJ1186946.1"/>
    <property type="molecule type" value="Genomic_DNA"/>
</dbReference>
<dbReference type="Proteomes" id="UP001066276">
    <property type="component" value="Chromosome 3_1"/>
</dbReference>
<accession>A0AAV7UE34</accession>
<sequence>MLLTSAVVKCSPQRHVKSQNIRKAKMPSPSVTVRPFRCLGCSNLLTPFTLPRWLLTLTSSRDHRGENRRAVPPVTGRRGLVPPSSPLKRRSSKMDETPQCKFNGAFVESETTQPAR</sequence>
<evidence type="ECO:0000313" key="2">
    <source>
        <dbReference type="EMBL" id="KAJ1186946.1"/>
    </source>
</evidence>
<evidence type="ECO:0000256" key="1">
    <source>
        <dbReference type="SAM" id="MobiDB-lite"/>
    </source>
</evidence>
<name>A0AAV7UE34_PLEWA</name>